<dbReference type="Proteomes" id="UP000031057">
    <property type="component" value="Unassembled WGS sequence"/>
</dbReference>
<organism evidence="2 3">
    <name type="scientific">Novosphingobium malaysiense</name>
    <dbReference type="NCBI Taxonomy" id="1348853"/>
    <lineage>
        <taxon>Bacteria</taxon>
        <taxon>Pseudomonadati</taxon>
        <taxon>Pseudomonadota</taxon>
        <taxon>Alphaproteobacteria</taxon>
        <taxon>Sphingomonadales</taxon>
        <taxon>Sphingomonadaceae</taxon>
        <taxon>Novosphingobium</taxon>
    </lineage>
</organism>
<evidence type="ECO:0000313" key="3">
    <source>
        <dbReference type="Proteomes" id="UP000031057"/>
    </source>
</evidence>
<keyword evidence="3" id="KW-1185">Reference proteome</keyword>
<reference evidence="2 3" key="1">
    <citation type="submission" date="2014-10" db="EMBL/GenBank/DDBJ databases">
        <title>Genome sequence of Novosphingobium malaysiense MUSC 273(T).</title>
        <authorList>
            <person name="Lee L.-H."/>
        </authorList>
    </citation>
    <scope>NUCLEOTIDE SEQUENCE [LARGE SCALE GENOMIC DNA]</scope>
    <source>
        <strain evidence="2 3">MUSC 273</strain>
    </source>
</reference>
<dbReference type="EMBL" id="JTDI01000002">
    <property type="protein sequence ID" value="KHK92327.1"/>
    <property type="molecule type" value="Genomic_DNA"/>
</dbReference>
<proteinExistence type="predicted"/>
<feature type="domain" description="Putative Flp pilus-assembly TadG-like N-terminal" evidence="1">
    <location>
        <begin position="15"/>
        <end position="61"/>
    </location>
</feature>
<protein>
    <recommendedName>
        <fullName evidence="1">Putative Flp pilus-assembly TadG-like N-terminal domain-containing protein</fullName>
    </recommendedName>
</protein>
<name>A0A0B1ZT75_9SPHN</name>
<dbReference type="RefSeq" id="WP_039280645.1">
    <property type="nucleotide sequence ID" value="NZ_JTDI01000002.1"/>
</dbReference>
<dbReference type="AlphaFoldDB" id="A0A0B1ZT75"/>
<dbReference type="Pfam" id="PF13400">
    <property type="entry name" value="Tad"/>
    <property type="match status" value="1"/>
</dbReference>
<accession>A0A0B1ZT75</accession>
<evidence type="ECO:0000259" key="1">
    <source>
        <dbReference type="Pfam" id="PF13400"/>
    </source>
</evidence>
<gene>
    <name evidence="2" type="ORF">LK12_05745</name>
</gene>
<comment type="caution">
    <text evidence="2">The sequence shown here is derived from an EMBL/GenBank/DDBJ whole genome shotgun (WGS) entry which is preliminary data.</text>
</comment>
<dbReference type="STRING" id="1348853.LK12_05745"/>
<dbReference type="OrthoDB" id="8014659at2"/>
<sequence>MARSGLNGFWHNQTGATAALYALALPALVAVAGVAYDYSRLAGLDSEMQNAADQAALAAVTQLDGKSGACSRAASAANALVTNQAIMANDGLGLTISVANESACDATGAVRFWQNRDGTTAATSDANANYVEIVFDTDENANGRTANYAFTPVTGLLYGDIGARALAGIGSSVCKVPPIMICSPDPTTPFNAASRVGEGIIATGHSTGNNTGQPGSGSNTTWAPGDFGFLQVSESADTTNRNAALLQSLAYSNPPIDCTPVGNNKVSTGNPQGLYAAINTRFDIYDFPSNSGGGNVLSSCRNSNCPPSSNVVKDVIRSGSGANICKLANGGPNGWKLPAAGREFKPVPLASAADGVNGYYDDNGVIDAMGLPRDLCHYTSFNGTGSCSEGRIGDGAWAKKDYFLKNHGLTSPPAGISTRYQTYLWELGKLTDGGGGTGSIPTPTNQNGSPVCWGGSASVPDVSRRVLTIAVVSNCSSLTGSSQPVTIDEWVDVFLVEPSVDSAERHNAYSNAIYFEVIGPSQIAGNGAYGSQNVRRDVPYLIK</sequence>
<dbReference type="InterPro" id="IPR028087">
    <property type="entry name" value="Tad_N"/>
</dbReference>
<evidence type="ECO:0000313" key="2">
    <source>
        <dbReference type="EMBL" id="KHK92327.1"/>
    </source>
</evidence>